<evidence type="ECO:0000313" key="4">
    <source>
        <dbReference type="EMBL" id="HIS97472.1"/>
    </source>
</evidence>
<comment type="function">
    <text evidence="3">Involved in the biosynthesis of a nickel-pincer cofactor ((SCS)Ni(II) pincer complex). Binds Ni(2+), and functions in nickel delivery to pyridinium-3,5-bisthiocarboxylic acid mononucleotide (P2TMN), to form the mature cofactor. Is thus probably required for the activation of nickel-pincer cofactor-dependent enzymes.</text>
</comment>
<sequence length="395" mass="43398">MRTLYLDCGMGASGDMLMAALSQIAPEGEKICGQIEGLGLTGVRASAETVLKNGIAGLHIKVTVHGEDEAEPHEHHHEHHDHHHHEHRSLGDICRMIDGFELPEKVREDAKAVYALIAQAEGRVHGREVGEVHFHEVGALDAVADVTGVCLLMYELGAERVVASPVRVGYGSVRCAHGVMPVPAPATALLLEGVPVYAGDIEGEMCTPTGAALVKYFADEYGTMPEMIVERSGFGMGTRDYERVNGLRAIVGEAKARLPRVTELRCNLDDITAEDLAFAQELLLEHGALDVYTQTLGMKKGRVGVMLTCLCAEEREEEFAQLMLKHTPTLGLRVYRPERITLARRTEKRETVLGEVTVKYAEGHGVRKSKPEFEDLKRLSQETGLSLSELRDRLR</sequence>
<dbReference type="Proteomes" id="UP000886876">
    <property type="component" value="Unassembled WGS sequence"/>
</dbReference>
<proteinExistence type="inferred from homology"/>
<gene>
    <name evidence="3 4" type="primary">larC</name>
    <name evidence="4" type="ORF">IAD42_05800</name>
</gene>
<dbReference type="InterPro" id="IPR002822">
    <property type="entry name" value="Ni_insertion"/>
</dbReference>
<dbReference type="GO" id="GO:0016829">
    <property type="term" value="F:lyase activity"/>
    <property type="evidence" value="ECO:0007669"/>
    <property type="project" value="UniProtKB-UniRule"/>
</dbReference>
<dbReference type="AlphaFoldDB" id="A0A9D1G4P4"/>
<comment type="similarity">
    <text evidence="3">Belongs to the LarC family.</text>
</comment>
<dbReference type="PANTHER" id="PTHR36566:SF1">
    <property type="entry name" value="PYRIDINIUM-3,5-BISTHIOCARBOXYLIC ACID MONONUCLEOTIDE NICKEL INSERTION PROTEIN"/>
    <property type="match status" value="1"/>
</dbReference>
<organism evidence="4 5">
    <name type="scientific">Candidatus Scatomorpha pullistercoris</name>
    <dbReference type="NCBI Taxonomy" id="2840929"/>
    <lineage>
        <taxon>Bacteria</taxon>
        <taxon>Bacillati</taxon>
        <taxon>Bacillota</taxon>
        <taxon>Clostridia</taxon>
        <taxon>Eubacteriales</taxon>
        <taxon>Candidatus Scatomorpha</taxon>
    </lineage>
</organism>
<dbReference type="GO" id="GO:0016151">
    <property type="term" value="F:nickel cation binding"/>
    <property type="evidence" value="ECO:0007669"/>
    <property type="project" value="UniProtKB-UniRule"/>
</dbReference>
<reference evidence="4" key="2">
    <citation type="journal article" date="2021" name="PeerJ">
        <title>Extensive microbial diversity within the chicken gut microbiome revealed by metagenomics and culture.</title>
        <authorList>
            <person name="Gilroy R."/>
            <person name="Ravi A."/>
            <person name="Getino M."/>
            <person name="Pursley I."/>
            <person name="Horton D.L."/>
            <person name="Alikhan N.F."/>
            <person name="Baker D."/>
            <person name="Gharbi K."/>
            <person name="Hall N."/>
            <person name="Watson M."/>
            <person name="Adriaenssens E.M."/>
            <person name="Foster-Nyarko E."/>
            <person name="Jarju S."/>
            <person name="Secka A."/>
            <person name="Antonio M."/>
            <person name="Oren A."/>
            <person name="Chaudhuri R.R."/>
            <person name="La Ragione R."/>
            <person name="Hildebrand F."/>
            <person name="Pallen M.J."/>
        </authorList>
    </citation>
    <scope>NUCLEOTIDE SEQUENCE</scope>
    <source>
        <strain evidence="4">ChiHecec3B27-6122</strain>
    </source>
</reference>
<dbReference type="GO" id="GO:0051604">
    <property type="term" value="P:protein maturation"/>
    <property type="evidence" value="ECO:0007669"/>
    <property type="project" value="UniProtKB-UniRule"/>
</dbReference>
<dbReference type="PANTHER" id="PTHR36566">
    <property type="entry name" value="NICKEL INSERTION PROTEIN-RELATED"/>
    <property type="match status" value="1"/>
</dbReference>
<dbReference type="HAMAP" id="MF_01074">
    <property type="entry name" value="LarC"/>
    <property type="match status" value="1"/>
</dbReference>
<dbReference type="EC" id="4.99.1.12" evidence="3"/>
<evidence type="ECO:0000256" key="1">
    <source>
        <dbReference type="ARBA" id="ARBA00022596"/>
    </source>
</evidence>
<evidence type="ECO:0000256" key="3">
    <source>
        <dbReference type="HAMAP-Rule" id="MF_01074"/>
    </source>
</evidence>
<dbReference type="NCBIfam" id="TIGR00299">
    <property type="entry name" value="nickel pincer cofactor biosynthesis protein LarC"/>
    <property type="match status" value="1"/>
</dbReference>
<comment type="catalytic activity">
    <reaction evidence="3">
        <text>Ni(II)-pyridinium-3,5-bisthiocarboxylate mononucleotide = pyridinium-3,5-bisthiocarboxylate mononucleotide + Ni(2+)</text>
        <dbReference type="Rhea" id="RHEA:54784"/>
        <dbReference type="ChEBI" id="CHEBI:49786"/>
        <dbReference type="ChEBI" id="CHEBI:137372"/>
        <dbReference type="ChEBI" id="CHEBI:137373"/>
        <dbReference type="EC" id="4.99.1.12"/>
    </reaction>
</comment>
<evidence type="ECO:0000256" key="2">
    <source>
        <dbReference type="ARBA" id="ARBA00023239"/>
    </source>
</evidence>
<keyword evidence="2 3" id="KW-0456">Lyase</keyword>
<comment type="caution">
    <text evidence="4">The sequence shown here is derived from an EMBL/GenBank/DDBJ whole genome shotgun (WGS) entry which is preliminary data.</text>
</comment>
<dbReference type="EMBL" id="DVJS01000142">
    <property type="protein sequence ID" value="HIS97472.1"/>
    <property type="molecule type" value="Genomic_DNA"/>
</dbReference>
<dbReference type="Pfam" id="PF01969">
    <property type="entry name" value="Ni_insertion"/>
    <property type="match status" value="1"/>
</dbReference>
<evidence type="ECO:0000313" key="5">
    <source>
        <dbReference type="Proteomes" id="UP000886876"/>
    </source>
</evidence>
<keyword evidence="1 3" id="KW-0533">Nickel</keyword>
<name>A0A9D1G4P4_9FIRM</name>
<reference evidence="4" key="1">
    <citation type="submission" date="2020-10" db="EMBL/GenBank/DDBJ databases">
        <authorList>
            <person name="Gilroy R."/>
        </authorList>
    </citation>
    <scope>NUCLEOTIDE SEQUENCE</scope>
    <source>
        <strain evidence="4">ChiHecec3B27-6122</strain>
    </source>
</reference>
<protein>
    <recommendedName>
        <fullName evidence="3">Pyridinium-3,5-bisthiocarboxylic acid mononucleotide nickel insertion protein</fullName>
        <shortName evidence="3">P2TMN nickel insertion protein</shortName>
        <ecNumber evidence="3">4.99.1.12</ecNumber>
    </recommendedName>
    <alternativeName>
        <fullName evidence="3">Nickel-pincer cofactor biosynthesis protein LarC</fullName>
    </alternativeName>
</protein>
<accession>A0A9D1G4P4</accession>
<dbReference type="Gene3D" id="3.30.70.1380">
    <property type="entry name" value="Transcriptional regulatory protein pf0864 domain like"/>
    <property type="match status" value="1"/>
</dbReference>